<dbReference type="Pfam" id="PF02342">
    <property type="entry name" value="TerD"/>
    <property type="match status" value="2"/>
</dbReference>
<accession>A0ABT5U3D5</accession>
<feature type="domain" description="TerD" evidence="4">
    <location>
        <begin position="1"/>
        <end position="162"/>
    </location>
</feature>
<evidence type="ECO:0000313" key="6">
    <source>
        <dbReference type="Proteomes" id="UP001528823"/>
    </source>
</evidence>
<dbReference type="Proteomes" id="UP001528823">
    <property type="component" value="Unassembled WGS sequence"/>
</dbReference>
<keyword evidence="1" id="KW-0778">Tellurium resistance</keyword>
<evidence type="ECO:0000256" key="2">
    <source>
        <dbReference type="SAM" id="MobiDB-lite"/>
    </source>
</evidence>
<evidence type="ECO:0000259" key="4">
    <source>
        <dbReference type="Pfam" id="PF02342"/>
    </source>
</evidence>
<sequence length="520" mass="57700">MELIRGQNISLDSKKPLRIDIGWRSLAADLGLEAYGLAVNENKQLTTIAHFLWEDNTRITDLVTRHSQGKIYELTLPVLTTPYDRFYIVLALPVNSRHNFSQVNNIQVRVNSGQAARINIPACSPETKSLTLLEVYRHKGQWKLRYIGFESPGDLAAVAEQYQFNLPQPLQADDGISLADGAELSPGENLSLSEHFAHCKSLLWQARSVPGLDDIELNVVAVNAESQVKNIKDFIYTANPTLRGEGVMLSKTKGEIHLEQIPNDIAKLELLVTRSPETKRFSSVDYVETRLVSAVTGQPVCKFILETAAKNYNSAILFEIYRHQGEWRVRGMGQGYAEGIKKIGEKYGFAAPKQRSTTAVAQQPTRNRSATPSAQTPTPAAVDDSTPPPLPKHPYLGYGVASMGGVISLLGYASIPMLLLGGGMIAGGALFSWKTHTKTKAAQQEHNERIILNMIKERNYRVTAFELASSHTMTIEEVTVILQYLCAKGAGQVEIDEHGKEIYVFDKMRSDDIQNEANHW</sequence>
<keyword evidence="6" id="KW-1185">Reference proteome</keyword>
<feature type="compositionally biased region" description="Polar residues" evidence="2">
    <location>
        <begin position="354"/>
        <end position="368"/>
    </location>
</feature>
<evidence type="ECO:0000256" key="1">
    <source>
        <dbReference type="ARBA" id="ARBA00022686"/>
    </source>
</evidence>
<feature type="region of interest" description="Disordered" evidence="2">
    <location>
        <begin position="354"/>
        <end position="389"/>
    </location>
</feature>
<keyword evidence="3" id="KW-0472">Membrane</keyword>
<feature type="domain" description="TerD" evidence="4">
    <location>
        <begin position="183"/>
        <end position="347"/>
    </location>
</feature>
<dbReference type="PANTHER" id="PTHR32097">
    <property type="entry name" value="CAMP-BINDING PROTEIN 1-RELATED"/>
    <property type="match status" value="1"/>
</dbReference>
<keyword evidence="3" id="KW-1133">Transmembrane helix</keyword>
<organism evidence="5 6">
    <name type="scientific">Spartinivicinus poritis</name>
    <dbReference type="NCBI Taxonomy" id="2994640"/>
    <lineage>
        <taxon>Bacteria</taxon>
        <taxon>Pseudomonadati</taxon>
        <taxon>Pseudomonadota</taxon>
        <taxon>Gammaproteobacteria</taxon>
        <taxon>Oceanospirillales</taxon>
        <taxon>Zooshikellaceae</taxon>
        <taxon>Spartinivicinus</taxon>
    </lineage>
</organism>
<gene>
    <name evidence="5" type="ORF">ORQ98_02765</name>
</gene>
<keyword evidence="3" id="KW-0812">Transmembrane</keyword>
<reference evidence="5 6" key="1">
    <citation type="submission" date="2022-11" db="EMBL/GenBank/DDBJ databases">
        <title>Spartinivicinus poritis sp. nov., isolated from scleractinian coral Porites lutea.</title>
        <authorList>
            <person name="Zhang G."/>
            <person name="Cai L."/>
            <person name="Wei Q."/>
        </authorList>
    </citation>
    <scope>NUCLEOTIDE SEQUENCE [LARGE SCALE GENOMIC DNA]</scope>
    <source>
        <strain evidence="5 6">A2-2</strain>
    </source>
</reference>
<comment type="caution">
    <text evidence="5">The sequence shown here is derived from an EMBL/GenBank/DDBJ whole genome shotgun (WGS) entry which is preliminary data.</text>
</comment>
<dbReference type="RefSeq" id="WP_274687253.1">
    <property type="nucleotide sequence ID" value="NZ_JAPMOU010000002.1"/>
</dbReference>
<dbReference type="PANTHER" id="PTHR32097:SF17">
    <property type="entry name" value="CAMP-BINDING PROTEIN 1-RELATED"/>
    <property type="match status" value="1"/>
</dbReference>
<name>A0ABT5U3D5_9GAMM</name>
<feature type="compositionally biased region" description="Low complexity" evidence="2">
    <location>
        <begin position="369"/>
        <end position="381"/>
    </location>
</feature>
<dbReference type="Gene3D" id="2.60.60.30">
    <property type="entry name" value="sav2460 like domains"/>
    <property type="match status" value="2"/>
</dbReference>
<dbReference type="EMBL" id="JAPMOU010000002">
    <property type="protein sequence ID" value="MDE1460884.1"/>
    <property type="molecule type" value="Genomic_DNA"/>
</dbReference>
<protein>
    <submittedName>
        <fullName evidence="5">TerD family protein</fullName>
    </submittedName>
</protein>
<evidence type="ECO:0000256" key="3">
    <source>
        <dbReference type="SAM" id="Phobius"/>
    </source>
</evidence>
<proteinExistence type="predicted"/>
<evidence type="ECO:0000313" key="5">
    <source>
        <dbReference type="EMBL" id="MDE1460884.1"/>
    </source>
</evidence>
<dbReference type="InterPro" id="IPR003325">
    <property type="entry name" value="TerD"/>
</dbReference>
<dbReference type="InterPro" id="IPR051324">
    <property type="entry name" value="Stress/Tellurium_Resist"/>
</dbReference>
<feature type="transmembrane region" description="Helical" evidence="3">
    <location>
        <begin position="409"/>
        <end position="431"/>
    </location>
</feature>
<dbReference type="CDD" id="cd06974">
    <property type="entry name" value="TerD_like"/>
    <property type="match status" value="1"/>
</dbReference>